<comment type="caution">
    <text evidence="6">The sequence shown here is derived from an EMBL/GenBank/DDBJ whole genome shotgun (WGS) entry which is preliminary data.</text>
</comment>
<organism evidence="6 7">
    <name type="scientific">Brevifollis gellanilyticus</name>
    <dbReference type="NCBI Taxonomy" id="748831"/>
    <lineage>
        <taxon>Bacteria</taxon>
        <taxon>Pseudomonadati</taxon>
        <taxon>Verrucomicrobiota</taxon>
        <taxon>Verrucomicrobiia</taxon>
        <taxon>Verrucomicrobiales</taxon>
        <taxon>Verrucomicrobiaceae</taxon>
    </lineage>
</organism>
<dbReference type="GO" id="GO:0005975">
    <property type="term" value="P:carbohydrate metabolic process"/>
    <property type="evidence" value="ECO:0007669"/>
    <property type="project" value="InterPro"/>
</dbReference>
<keyword evidence="3 4" id="KW-0413">Isomerase</keyword>
<dbReference type="PANTHER" id="PTHR11122">
    <property type="entry name" value="APOSPORY-ASSOCIATED PROTEIN C-RELATED"/>
    <property type="match status" value="1"/>
</dbReference>
<comment type="similarity">
    <text evidence="2 4">Belongs to the glucose-6-phosphate 1-epimerase family.</text>
</comment>
<sequence length="301" mass="32977">MHLAARLLYSALMNLPDCVTLENASDYPVYVIRHPKVTGKVAVNGAHVMEWQPTSQAHPVLYLSPDAVLERGKAIRGGIPICWPWFGGHPADSTKPMHGIARILDWELLRVDVKDTHVAMLFQLKSTEASRAHWPYDFTCHLGISLGEKLEVSLMTQNTGRESFVITEALHTYLSVGDISKTVVRGLTGAKFVDTVGGQHTPHDGEEAPVTFDREVDRQYVSTGGVVIEDPAWGRKLIVDKLGSGTTVVWNPWIEKSKRLGDLPDEAFHGFLCVEAANANESAVRISPGAEHVIVTTVSVG</sequence>
<protein>
    <recommendedName>
        <fullName evidence="4">Putative glucose-6-phosphate 1-epimerase</fullName>
        <ecNumber evidence="4">5.1.3.15</ecNumber>
    </recommendedName>
</protein>
<evidence type="ECO:0000313" key="7">
    <source>
        <dbReference type="Proteomes" id="UP000321577"/>
    </source>
</evidence>
<evidence type="ECO:0000313" key="6">
    <source>
        <dbReference type="EMBL" id="GEP45206.1"/>
    </source>
</evidence>
<dbReference type="GO" id="GO:0030246">
    <property type="term" value="F:carbohydrate binding"/>
    <property type="evidence" value="ECO:0007669"/>
    <property type="project" value="UniProtKB-UniRule"/>
</dbReference>
<dbReference type="Pfam" id="PF01263">
    <property type="entry name" value="Aldose_epim"/>
    <property type="match status" value="1"/>
</dbReference>
<dbReference type="PIRSF" id="PIRSF016020">
    <property type="entry name" value="PHexose_mutarotase"/>
    <property type="match status" value="1"/>
</dbReference>
<dbReference type="PANTHER" id="PTHR11122:SF13">
    <property type="entry name" value="GLUCOSE-6-PHOSPHATE 1-EPIMERASE"/>
    <property type="match status" value="1"/>
</dbReference>
<dbReference type="AlphaFoldDB" id="A0A512MES2"/>
<reference evidence="6 7" key="1">
    <citation type="submission" date="2019-07" db="EMBL/GenBank/DDBJ databases">
        <title>Whole genome shotgun sequence of Brevifollis gellanilyticus NBRC 108608.</title>
        <authorList>
            <person name="Hosoyama A."/>
            <person name="Uohara A."/>
            <person name="Ohji S."/>
            <person name="Ichikawa N."/>
        </authorList>
    </citation>
    <scope>NUCLEOTIDE SEQUENCE [LARGE SCALE GENOMIC DNA]</scope>
    <source>
        <strain evidence="6 7">NBRC 108608</strain>
    </source>
</reference>
<feature type="active site" evidence="5">
    <location>
        <position position="171"/>
    </location>
</feature>
<name>A0A512MES2_9BACT</name>
<feature type="active site" evidence="5">
    <location>
        <position position="275"/>
    </location>
</feature>
<dbReference type="GO" id="GO:0047938">
    <property type="term" value="F:glucose-6-phosphate 1-epimerase activity"/>
    <property type="evidence" value="ECO:0007669"/>
    <property type="project" value="UniProtKB-UniRule"/>
</dbReference>
<dbReference type="Proteomes" id="UP000321577">
    <property type="component" value="Unassembled WGS sequence"/>
</dbReference>
<evidence type="ECO:0000256" key="1">
    <source>
        <dbReference type="ARBA" id="ARBA00001096"/>
    </source>
</evidence>
<dbReference type="InterPro" id="IPR014718">
    <property type="entry name" value="GH-type_carb-bd"/>
</dbReference>
<comment type="catalytic activity">
    <reaction evidence="1">
        <text>alpha-D-glucose 6-phosphate = beta-D-glucose 6-phosphate</text>
        <dbReference type="Rhea" id="RHEA:16249"/>
        <dbReference type="ChEBI" id="CHEBI:58225"/>
        <dbReference type="ChEBI" id="CHEBI:58247"/>
        <dbReference type="EC" id="5.1.3.15"/>
    </reaction>
</comment>
<keyword evidence="7" id="KW-1185">Reference proteome</keyword>
<proteinExistence type="inferred from homology"/>
<evidence type="ECO:0000256" key="5">
    <source>
        <dbReference type="PIRSR" id="PIRSR016020-1"/>
    </source>
</evidence>
<evidence type="ECO:0000256" key="4">
    <source>
        <dbReference type="PIRNR" id="PIRNR016020"/>
    </source>
</evidence>
<dbReference type="EMBL" id="BKAG01000044">
    <property type="protein sequence ID" value="GEP45206.1"/>
    <property type="molecule type" value="Genomic_DNA"/>
</dbReference>
<evidence type="ECO:0000256" key="3">
    <source>
        <dbReference type="ARBA" id="ARBA00023235"/>
    </source>
</evidence>
<dbReference type="InterPro" id="IPR011013">
    <property type="entry name" value="Gal_mutarotase_sf_dom"/>
</dbReference>
<dbReference type="InterPro" id="IPR025532">
    <property type="entry name" value="G6P_1-epimerase"/>
</dbReference>
<dbReference type="CDD" id="cd09020">
    <property type="entry name" value="D-hex-6-P-epi_like"/>
    <property type="match status" value="1"/>
</dbReference>
<dbReference type="InterPro" id="IPR008183">
    <property type="entry name" value="Aldose_1/G6P_1-epimerase"/>
</dbReference>
<accession>A0A512MES2</accession>
<dbReference type="Gene3D" id="2.70.98.10">
    <property type="match status" value="1"/>
</dbReference>
<dbReference type="SUPFAM" id="SSF74650">
    <property type="entry name" value="Galactose mutarotase-like"/>
    <property type="match status" value="1"/>
</dbReference>
<evidence type="ECO:0000256" key="2">
    <source>
        <dbReference type="ARBA" id="ARBA00005866"/>
    </source>
</evidence>
<dbReference type="EC" id="5.1.3.15" evidence="4"/>
<gene>
    <name evidence="6" type="ORF">BGE01nite_44970</name>
</gene>